<feature type="domain" description="SUF system FeS cluster assembly SufBD N-terminal" evidence="2">
    <location>
        <begin position="27"/>
        <end position="179"/>
    </location>
</feature>
<dbReference type="EMBL" id="UINC01058245">
    <property type="protein sequence ID" value="SVB80280.1"/>
    <property type="molecule type" value="Genomic_DNA"/>
</dbReference>
<dbReference type="InterPro" id="IPR055346">
    <property type="entry name" value="Fe-S_cluster_assembly_SufBD"/>
</dbReference>
<dbReference type="AlphaFoldDB" id="A0A382GZ09"/>
<dbReference type="Pfam" id="PF01458">
    <property type="entry name" value="SUFBD_core"/>
    <property type="match status" value="1"/>
</dbReference>
<feature type="non-terminal residue" evidence="3">
    <location>
        <position position="283"/>
    </location>
</feature>
<proteinExistence type="predicted"/>
<evidence type="ECO:0000259" key="2">
    <source>
        <dbReference type="Pfam" id="PF19295"/>
    </source>
</evidence>
<sequence>MARDSLKHQQDYQSALAGLELDTYADDPTWVHELRQNAMSRFQSLGFPTARRGNEEWKYTDVGPVAKGGFKYAISTANPNINLDHVENASIGDSGWNQLVFVNGAYSHSLSSVSNLPDGVVAINLVDAIKTTPTMIQKHLAQFAGYENEAFVALNTAFTHDGAFIYVPEDTIVEHPIRLLFLSSSSSSDSEVSCQPRILIITGDRSKASVVETYGRTSNDRYFNNAVTEIQVGSGSSLDYCKAQQQSEESFHITTTEVSLGQDSHFSSINIDLGGKLVRNNLN</sequence>
<evidence type="ECO:0000259" key="1">
    <source>
        <dbReference type="Pfam" id="PF01458"/>
    </source>
</evidence>
<feature type="domain" description="SUF system FeS cluster assembly SufBD core" evidence="1">
    <location>
        <begin position="189"/>
        <end position="282"/>
    </location>
</feature>
<protein>
    <recommendedName>
        <fullName evidence="4">Fe-S cluster assembly protein SufD</fullName>
    </recommendedName>
</protein>
<dbReference type="PANTHER" id="PTHR43575">
    <property type="entry name" value="PROTEIN ABCI7, CHLOROPLASTIC"/>
    <property type="match status" value="1"/>
</dbReference>
<evidence type="ECO:0008006" key="4">
    <source>
        <dbReference type="Google" id="ProtNLM"/>
    </source>
</evidence>
<reference evidence="3" key="1">
    <citation type="submission" date="2018-05" db="EMBL/GenBank/DDBJ databases">
        <authorList>
            <person name="Lanie J.A."/>
            <person name="Ng W.-L."/>
            <person name="Kazmierczak K.M."/>
            <person name="Andrzejewski T.M."/>
            <person name="Davidsen T.M."/>
            <person name="Wayne K.J."/>
            <person name="Tettelin H."/>
            <person name="Glass J.I."/>
            <person name="Rusch D."/>
            <person name="Podicherti R."/>
            <person name="Tsui H.-C.T."/>
            <person name="Winkler M.E."/>
        </authorList>
    </citation>
    <scope>NUCLEOTIDE SEQUENCE</scope>
</reference>
<dbReference type="GO" id="GO:0016226">
    <property type="term" value="P:iron-sulfur cluster assembly"/>
    <property type="evidence" value="ECO:0007669"/>
    <property type="project" value="InterPro"/>
</dbReference>
<dbReference type="InterPro" id="IPR037284">
    <property type="entry name" value="SUF_FeS_clus_asmbl_SufBD_sf"/>
</dbReference>
<dbReference type="InterPro" id="IPR000825">
    <property type="entry name" value="SUF_FeS_clus_asmbl_SufBD_core"/>
</dbReference>
<accession>A0A382GZ09</accession>
<dbReference type="SUPFAM" id="SSF101960">
    <property type="entry name" value="Stabilizer of iron transporter SufD"/>
    <property type="match status" value="1"/>
</dbReference>
<dbReference type="Pfam" id="PF19295">
    <property type="entry name" value="SufBD_N"/>
    <property type="match status" value="1"/>
</dbReference>
<dbReference type="InterPro" id="IPR045595">
    <property type="entry name" value="SufBD_N"/>
</dbReference>
<organism evidence="3">
    <name type="scientific">marine metagenome</name>
    <dbReference type="NCBI Taxonomy" id="408172"/>
    <lineage>
        <taxon>unclassified sequences</taxon>
        <taxon>metagenomes</taxon>
        <taxon>ecological metagenomes</taxon>
    </lineage>
</organism>
<dbReference type="PANTHER" id="PTHR43575:SF1">
    <property type="entry name" value="PROTEIN ABCI7, CHLOROPLASTIC"/>
    <property type="match status" value="1"/>
</dbReference>
<evidence type="ECO:0000313" key="3">
    <source>
        <dbReference type="EMBL" id="SVB80280.1"/>
    </source>
</evidence>
<gene>
    <name evidence="3" type="ORF">METZ01_LOCUS233134</name>
</gene>
<name>A0A382GZ09_9ZZZZ</name>